<dbReference type="Proteomes" id="UP001499978">
    <property type="component" value="Unassembled WGS sequence"/>
</dbReference>
<name>A0ABP6AU40_9ACTN</name>
<evidence type="ECO:0000313" key="4">
    <source>
        <dbReference type="Proteomes" id="UP001499978"/>
    </source>
</evidence>
<feature type="region of interest" description="Disordered" evidence="1">
    <location>
        <begin position="230"/>
        <end position="273"/>
    </location>
</feature>
<evidence type="ECO:0000256" key="1">
    <source>
        <dbReference type="SAM" id="MobiDB-lite"/>
    </source>
</evidence>
<proteinExistence type="predicted"/>
<protein>
    <submittedName>
        <fullName evidence="3">Uncharacterized protein</fullName>
    </submittedName>
</protein>
<feature type="chain" id="PRO_5047358936" evidence="2">
    <location>
        <begin position="37"/>
        <end position="365"/>
    </location>
</feature>
<gene>
    <name evidence="3" type="ORF">GCM10010201_22510</name>
</gene>
<keyword evidence="2" id="KW-0732">Signal</keyword>
<evidence type="ECO:0000313" key="3">
    <source>
        <dbReference type="EMBL" id="GAA2523635.1"/>
    </source>
</evidence>
<evidence type="ECO:0000256" key="2">
    <source>
        <dbReference type="SAM" id="SignalP"/>
    </source>
</evidence>
<feature type="compositionally biased region" description="Pro residues" evidence="1">
    <location>
        <begin position="244"/>
        <end position="258"/>
    </location>
</feature>
<reference evidence="4" key="1">
    <citation type="journal article" date="2019" name="Int. J. Syst. Evol. Microbiol.">
        <title>The Global Catalogue of Microorganisms (GCM) 10K type strain sequencing project: providing services to taxonomists for standard genome sequencing and annotation.</title>
        <authorList>
            <consortium name="The Broad Institute Genomics Platform"/>
            <consortium name="The Broad Institute Genome Sequencing Center for Infectious Disease"/>
            <person name="Wu L."/>
            <person name="Ma J."/>
        </authorList>
    </citation>
    <scope>NUCLEOTIDE SEQUENCE [LARGE SCALE GENOMIC DNA]</scope>
    <source>
        <strain evidence="4">JCM 3367</strain>
    </source>
</reference>
<comment type="caution">
    <text evidence="3">The sequence shown here is derived from an EMBL/GenBank/DDBJ whole genome shotgun (WGS) entry which is preliminary data.</text>
</comment>
<organism evidence="3 4">
    <name type="scientific">Pilimelia columellifera subsp. columellifera</name>
    <dbReference type="NCBI Taxonomy" id="706583"/>
    <lineage>
        <taxon>Bacteria</taxon>
        <taxon>Bacillati</taxon>
        <taxon>Actinomycetota</taxon>
        <taxon>Actinomycetes</taxon>
        <taxon>Micromonosporales</taxon>
        <taxon>Micromonosporaceae</taxon>
        <taxon>Pilimelia</taxon>
    </lineage>
</organism>
<sequence>MTPGASSTQTSVPPRPARRLAALGVGLAVTAVGACAQPTDSGSRPSDPAETRFGVRAEALAQAWRQAGGAATWTTAFIPLQGLTVPSQGLRFDPETRQAFEAGWYRLGAVLPAPTPGSGKINYLDGAQQQVALVPAAAAFGQLDAGEPAGCLVPQLGLPGAGVASPQPSAANPTKPCAAALTVAAVRLGTVPLATSRGLADVPAWLFTIKELGGDVARVAVAPTAITAVPPLPTDEPDAADPAVAPPAATPGTSPPAATPTAASPVATPSGGQQSVVLPVDRLASVNGRAVAYEVAGSACDKNVRPVWHESGDVVVLGALADRDSGVCTKQLVLHKVSAELDGPATGRTLLDGGGGRLLVLTTTP</sequence>
<dbReference type="EMBL" id="BAAARY010000009">
    <property type="protein sequence ID" value="GAA2523635.1"/>
    <property type="molecule type" value="Genomic_DNA"/>
</dbReference>
<feature type="compositionally biased region" description="Low complexity" evidence="1">
    <location>
        <begin position="259"/>
        <end position="270"/>
    </location>
</feature>
<keyword evidence="4" id="KW-1185">Reference proteome</keyword>
<accession>A0ABP6AU40</accession>
<feature type="signal peptide" evidence="2">
    <location>
        <begin position="1"/>
        <end position="36"/>
    </location>
</feature>